<evidence type="ECO:0000313" key="2">
    <source>
        <dbReference type="Proteomes" id="UP000008363"/>
    </source>
</evidence>
<accession>K6WR84</accession>
<sequence>MGGAAAGFGVAVGGAAAGFRARWGVVGGAGAWGRIEERMRGRQMGVAEDATVGGRRRWKWLWRA</sequence>
<comment type="caution">
    <text evidence="1">The sequence shown here is derived from an EMBL/GenBank/DDBJ whole genome shotgun (WGS) entry which is preliminary data.</text>
</comment>
<evidence type="ECO:0000313" key="1">
    <source>
        <dbReference type="EMBL" id="GAB89069.1"/>
    </source>
</evidence>
<dbReference type="Proteomes" id="UP000008363">
    <property type="component" value="Unassembled WGS sequence"/>
</dbReference>
<proteinExistence type="predicted"/>
<name>K6WR84_9ACTN</name>
<organism evidence="1 2">
    <name type="scientific">Gordonia rhizosphera NBRC 16068</name>
    <dbReference type="NCBI Taxonomy" id="1108045"/>
    <lineage>
        <taxon>Bacteria</taxon>
        <taxon>Bacillati</taxon>
        <taxon>Actinomycetota</taxon>
        <taxon>Actinomycetes</taxon>
        <taxon>Mycobacteriales</taxon>
        <taxon>Gordoniaceae</taxon>
        <taxon>Gordonia</taxon>
    </lineage>
</organism>
<gene>
    <name evidence="1" type="ORF">GORHZ_049_00020</name>
</gene>
<dbReference type="AlphaFoldDB" id="K6WR84"/>
<keyword evidence="2" id="KW-1185">Reference proteome</keyword>
<protein>
    <submittedName>
        <fullName evidence="1">Uncharacterized protein</fullName>
    </submittedName>
</protein>
<dbReference type="EMBL" id="BAHC01000049">
    <property type="protein sequence ID" value="GAB89069.1"/>
    <property type="molecule type" value="Genomic_DNA"/>
</dbReference>
<reference evidence="1 2" key="1">
    <citation type="submission" date="2012-08" db="EMBL/GenBank/DDBJ databases">
        <title>Whole genome shotgun sequence of Gordonia rhizosphera NBRC 16068.</title>
        <authorList>
            <person name="Takarada H."/>
            <person name="Isaki S."/>
            <person name="Hosoyama A."/>
            <person name="Tsuchikane K."/>
            <person name="Katsumata H."/>
            <person name="Baba S."/>
            <person name="Ohji S."/>
            <person name="Yamazaki S."/>
            <person name="Fujita N."/>
        </authorList>
    </citation>
    <scope>NUCLEOTIDE SEQUENCE [LARGE SCALE GENOMIC DNA]</scope>
    <source>
        <strain evidence="1 2">NBRC 16068</strain>
    </source>
</reference>